<proteinExistence type="inferred from homology"/>
<feature type="transmembrane region" description="Helical" evidence="7">
    <location>
        <begin position="370"/>
        <end position="393"/>
    </location>
</feature>
<evidence type="ECO:0000256" key="2">
    <source>
        <dbReference type="ARBA" id="ARBA00005262"/>
    </source>
</evidence>
<dbReference type="GO" id="GO:0015109">
    <property type="term" value="F:chromate transmembrane transporter activity"/>
    <property type="evidence" value="ECO:0007669"/>
    <property type="project" value="InterPro"/>
</dbReference>
<dbReference type="Pfam" id="PF02417">
    <property type="entry name" value="Chromate_transp"/>
    <property type="match status" value="2"/>
</dbReference>
<evidence type="ECO:0000313" key="9">
    <source>
        <dbReference type="Proteomes" id="UP000316270"/>
    </source>
</evidence>
<feature type="transmembrane region" description="Helical" evidence="7">
    <location>
        <begin position="159"/>
        <end position="178"/>
    </location>
</feature>
<keyword evidence="6 7" id="KW-0472">Membrane</keyword>
<organism evidence="8 9">
    <name type="scientific">Venturia effusa</name>
    <dbReference type="NCBI Taxonomy" id="50376"/>
    <lineage>
        <taxon>Eukaryota</taxon>
        <taxon>Fungi</taxon>
        <taxon>Dikarya</taxon>
        <taxon>Ascomycota</taxon>
        <taxon>Pezizomycotina</taxon>
        <taxon>Dothideomycetes</taxon>
        <taxon>Pleosporomycetidae</taxon>
        <taxon>Venturiales</taxon>
        <taxon>Venturiaceae</taxon>
        <taxon>Venturia</taxon>
    </lineage>
</organism>
<accession>A0A517L8Q7</accession>
<keyword evidence="3" id="KW-1003">Cell membrane</keyword>
<reference evidence="8 9" key="1">
    <citation type="submission" date="2019-07" db="EMBL/GenBank/DDBJ databases">
        <title>Finished genome of Venturia effusa.</title>
        <authorList>
            <person name="Young C.A."/>
            <person name="Cox M.P."/>
            <person name="Ganley A.R.D."/>
            <person name="David W.J."/>
        </authorList>
    </citation>
    <scope>NUCLEOTIDE SEQUENCE [LARGE SCALE GENOMIC DNA]</scope>
    <source>
        <strain evidence="9">albino</strain>
    </source>
</reference>
<comment type="similarity">
    <text evidence="2">Belongs to the chromate ion transporter (CHR) (TC 2.A.51) family.</text>
</comment>
<feature type="transmembrane region" description="Helical" evidence="7">
    <location>
        <begin position="81"/>
        <end position="104"/>
    </location>
</feature>
<evidence type="ECO:0000256" key="3">
    <source>
        <dbReference type="ARBA" id="ARBA00022475"/>
    </source>
</evidence>
<keyword evidence="9" id="KW-1185">Reference proteome</keyword>
<dbReference type="GO" id="GO:0005886">
    <property type="term" value="C:plasma membrane"/>
    <property type="evidence" value="ECO:0007669"/>
    <property type="project" value="UniProtKB-SubCell"/>
</dbReference>
<protein>
    <recommendedName>
        <fullName evidence="10">Chromate ion transporter</fullName>
    </recommendedName>
</protein>
<dbReference type="OrthoDB" id="2160638at2759"/>
<feature type="transmembrane region" description="Helical" evidence="7">
    <location>
        <begin position="437"/>
        <end position="458"/>
    </location>
</feature>
<evidence type="ECO:0000256" key="1">
    <source>
        <dbReference type="ARBA" id="ARBA00004651"/>
    </source>
</evidence>
<feature type="transmembrane region" description="Helical" evidence="7">
    <location>
        <begin position="336"/>
        <end position="358"/>
    </location>
</feature>
<dbReference type="EMBL" id="CP042191">
    <property type="protein sequence ID" value="QDS72017.1"/>
    <property type="molecule type" value="Genomic_DNA"/>
</dbReference>
<keyword evidence="4 7" id="KW-0812">Transmembrane</keyword>
<dbReference type="PANTHER" id="PTHR33567">
    <property type="entry name" value="CHROMATE ION TRANSPORTER (EUROFUNG)"/>
    <property type="match status" value="1"/>
</dbReference>
<dbReference type="STRING" id="50376.A0A517L8Q7"/>
<feature type="transmembrane region" description="Helical" evidence="7">
    <location>
        <begin position="405"/>
        <end position="425"/>
    </location>
</feature>
<evidence type="ECO:0008006" key="10">
    <source>
        <dbReference type="Google" id="ProtNLM"/>
    </source>
</evidence>
<gene>
    <name evidence="8" type="ORF">FKW77_001993</name>
</gene>
<name>A0A517L8Q7_9PEZI</name>
<evidence type="ECO:0000256" key="5">
    <source>
        <dbReference type="ARBA" id="ARBA00022989"/>
    </source>
</evidence>
<dbReference type="AlphaFoldDB" id="A0A517L8Q7"/>
<evidence type="ECO:0000313" key="8">
    <source>
        <dbReference type="EMBL" id="QDS72017.1"/>
    </source>
</evidence>
<dbReference type="PIRSF" id="PIRSF004810">
    <property type="entry name" value="ChrA"/>
    <property type="match status" value="1"/>
</dbReference>
<evidence type="ECO:0000256" key="4">
    <source>
        <dbReference type="ARBA" id="ARBA00022692"/>
    </source>
</evidence>
<comment type="subcellular location">
    <subcellularLocation>
        <location evidence="1">Cell membrane</location>
        <topology evidence="1">Multi-pass membrane protein</topology>
    </subcellularLocation>
</comment>
<evidence type="ECO:0000256" key="7">
    <source>
        <dbReference type="SAM" id="Phobius"/>
    </source>
</evidence>
<feature type="transmembrane region" description="Helical" evidence="7">
    <location>
        <begin position="124"/>
        <end position="147"/>
    </location>
</feature>
<evidence type="ECO:0000256" key="6">
    <source>
        <dbReference type="ARBA" id="ARBA00023136"/>
    </source>
</evidence>
<dbReference type="InterPro" id="IPR003370">
    <property type="entry name" value="Chromate_transpt"/>
</dbReference>
<dbReference type="Proteomes" id="UP000316270">
    <property type="component" value="Chromosome 7"/>
</dbReference>
<dbReference type="PANTHER" id="PTHR33567:SF3">
    <property type="entry name" value="CHROMATE ION TRANSPORTER (EUROFUNG)"/>
    <property type="match status" value="1"/>
</dbReference>
<feature type="transmembrane region" description="Helical" evidence="7">
    <location>
        <begin position="184"/>
        <end position="203"/>
    </location>
</feature>
<dbReference type="InterPro" id="IPR014047">
    <property type="entry name" value="Chr_Tranpt_l_chain"/>
</dbReference>
<keyword evidence="5 7" id="KW-1133">Transmembrane helix</keyword>
<sequence length="480" mass="51238">MSWSSLYHALGERLLDASLRTWDLGFTGFGGPPVHFRIIHQRFVEGMGLRGGKRAPWIDEQTYQELFAICSALPGPGSTKMLFCVVLIHAGYIPAIFVFLTWSLPGANGMFALSLGVQRITNTLPGPVYALLSGLNSSTVGIIALAAVQLAEKAIKDKLTRILVIGGACAVMCFNALWYLPFLMVVGGTVALIWDLWAHQQVGKARARMARKRGSNETGLTNQGQALELPHHQLGDTVNDANVSSSDGLQRRSVQTPSIHLPAEIPTPAQPGVDATNLCAKDNECEAVAMADTITHAISVKAGLSIIAVFFASFIAVLVARGTLKPPPLPLAVFTSMYLAGTIIFGGGPVVIPLLREIVVQPGWVSSRDFLIGLAIIQAFPGPNFNFAVYLGALSLQASTWPVTLGAFLGYAGIFVPGISLAVGIQSIWRVIRSKPAVISLLWGVNATAVGLVFTAVYRLWEIGYLTKGAIDGQSLAKEP</sequence>
<feature type="transmembrane region" description="Helical" evidence="7">
    <location>
        <begin position="304"/>
        <end position="324"/>
    </location>
</feature>